<protein>
    <submittedName>
        <fullName evidence="1">Uncharacterized protein</fullName>
    </submittedName>
</protein>
<reference evidence="1" key="1">
    <citation type="journal article" date="2021" name="Proc. Natl. Acad. Sci. U.S.A.">
        <title>A Catalog of Tens of Thousands of Viruses from Human Metagenomes Reveals Hidden Associations with Chronic Diseases.</title>
        <authorList>
            <person name="Tisza M.J."/>
            <person name="Buck C.B."/>
        </authorList>
    </citation>
    <scope>NUCLEOTIDE SEQUENCE</scope>
    <source>
        <strain evidence="1">CtsoB6</strain>
    </source>
</reference>
<proteinExistence type="predicted"/>
<dbReference type="EMBL" id="BK015700">
    <property type="protein sequence ID" value="DAE20777.1"/>
    <property type="molecule type" value="Genomic_DNA"/>
</dbReference>
<accession>A0A8S5QPP9</accession>
<name>A0A8S5QPP9_9CAUD</name>
<evidence type="ECO:0000313" key="1">
    <source>
        <dbReference type="EMBL" id="DAE20777.1"/>
    </source>
</evidence>
<organism evidence="1">
    <name type="scientific">Siphoviridae sp. ctsoB6</name>
    <dbReference type="NCBI Taxonomy" id="2826487"/>
    <lineage>
        <taxon>Viruses</taxon>
        <taxon>Duplodnaviria</taxon>
        <taxon>Heunggongvirae</taxon>
        <taxon>Uroviricota</taxon>
        <taxon>Caudoviricetes</taxon>
    </lineage>
</organism>
<sequence>MFYLGYDDRTCKLVEYSSVSVKDASHRHWRQVPDRII</sequence>